<dbReference type="PRINTS" id="PR00134">
    <property type="entry name" value="GLHYDRLASE10"/>
</dbReference>
<dbReference type="PANTHER" id="PTHR31490:SF88">
    <property type="entry name" value="BETA-XYLANASE"/>
    <property type="match status" value="1"/>
</dbReference>
<dbReference type="Pfam" id="PF00331">
    <property type="entry name" value="Glyco_hydro_10"/>
    <property type="match status" value="1"/>
</dbReference>
<keyword evidence="7 10" id="KW-0326">Glycosidase</keyword>
<dbReference type="SUPFAM" id="SSF51445">
    <property type="entry name" value="(Trans)glycosidases"/>
    <property type="match status" value="1"/>
</dbReference>
<dbReference type="PROSITE" id="PS00591">
    <property type="entry name" value="GH10_1"/>
    <property type="match status" value="1"/>
</dbReference>
<dbReference type="AlphaFoldDB" id="A0A4S4KUN4"/>
<evidence type="ECO:0000259" key="12">
    <source>
        <dbReference type="PROSITE" id="PS51760"/>
    </source>
</evidence>
<reference evidence="13 14" key="1">
    <citation type="submission" date="2019-02" db="EMBL/GenBank/DDBJ databases">
        <title>Genome sequencing of the rare red list fungi Phlebia centrifuga.</title>
        <authorList>
            <person name="Buettner E."/>
            <person name="Kellner H."/>
        </authorList>
    </citation>
    <scope>NUCLEOTIDE SEQUENCE [LARGE SCALE GENOMIC DNA]</scope>
    <source>
        <strain evidence="13 14">DSM 108282</strain>
    </source>
</reference>
<comment type="similarity">
    <text evidence="2 10">Belongs to the glycosyl hydrolase 10 (cellulase F) family.</text>
</comment>
<sequence length="337" mass="37699">MSLFLCLFSLALYSAGSLAAPSPSQNIILRDLAVPRFFGAAANTTFLFHDVNYTKVIETQFSIFTPENEMKWESIEPEPNGFDFTAADEIVRFAESVNAKVRGHNFMWGNQLPPWVNDTLSATELDRALKNHITTIMDHYRGKLYSWDVINEMISDNTPNETFKDNIWTQKFGEEAMPKALTYARAVDSQPKLYINDYSIEGINSKSDALYSVVSSFLADGVPVDAIGFQCHFTLGQIPDTLQENLQRFADLGLDVAITELDINLMGPSNATALEQQAKDYWTVVNACVQTKRCSVWGVSDDHSWIPNGSVLPWNAEKQPKPAFYAIADAFEGKPEP</sequence>
<proteinExistence type="inferred from homology"/>
<dbReference type="InterPro" id="IPR017853">
    <property type="entry name" value="GH"/>
</dbReference>
<name>A0A4S4KUN4_9APHY</name>
<keyword evidence="8 10" id="KW-0624">Polysaccharide degradation</keyword>
<evidence type="ECO:0000256" key="2">
    <source>
        <dbReference type="ARBA" id="ARBA00007495"/>
    </source>
</evidence>
<comment type="caution">
    <text evidence="13">The sequence shown here is derived from an EMBL/GenBank/DDBJ whole genome shotgun (WGS) entry which is preliminary data.</text>
</comment>
<evidence type="ECO:0000256" key="3">
    <source>
        <dbReference type="ARBA" id="ARBA00022651"/>
    </source>
</evidence>
<keyword evidence="4 11" id="KW-0732">Signal</keyword>
<evidence type="ECO:0000256" key="8">
    <source>
        <dbReference type="ARBA" id="ARBA00023326"/>
    </source>
</evidence>
<dbReference type="GO" id="GO:0045493">
    <property type="term" value="P:xylan catabolic process"/>
    <property type="evidence" value="ECO:0007669"/>
    <property type="project" value="UniProtKB-KW"/>
</dbReference>
<dbReference type="Gene3D" id="3.20.20.80">
    <property type="entry name" value="Glycosidases"/>
    <property type="match status" value="1"/>
</dbReference>
<accession>A0A4S4KUN4</accession>
<evidence type="ECO:0000256" key="10">
    <source>
        <dbReference type="RuleBase" id="RU361174"/>
    </source>
</evidence>
<keyword evidence="3" id="KW-0858">Xylan degradation</keyword>
<dbReference type="InterPro" id="IPR031158">
    <property type="entry name" value="GH10_AS"/>
</dbReference>
<organism evidence="13 14">
    <name type="scientific">Hermanssonia centrifuga</name>
    <dbReference type="NCBI Taxonomy" id="98765"/>
    <lineage>
        <taxon>Eukaryota</taxon>
        <taxon>Fungi</taxon>
        <taxon>Dikarya</taxon>
        <taxon>Basidiomycota</taxon>
        <taxon>Agaricomycotina</taxon>
        <taxon>Agaricomycetes</taxon>
        <taxon>Polyporales</taxon>
        <taxon>Meruliaceae</taxon>
        <taxon>Hermanssonia</taxon>
    </lineage>
</organism>
<dbReference type="InterPro" id="IPR001000">
    <property type="entry name" value="GH10_dom"/>
</dbReference>
<gene>
    <name evidence="13" type="ORF">EW026_g764</name>
</gene>
<keyword evidence="14" id="KW-1185">Reference proteome</keyword>
<dbReference type="Proteomes" id="UP000309038">
    <property type="component" value="Unassembled WGS sequence"/>
</dbReference>
<keyword evidence="5 10" id="KW-0378">Hydrolase</keyword>
<evidence type="ECO:0000256" key="7">
    <source>
        <dbReference type="ARBA" id="ARBA00023295"/>
    </source>
</evidence>
<dbReference type="EC" id="3.2.1.8" evidence="10"/>
<dbReference type="SMART" id="SM00633">
    <property type="entry name" value="Glyco_10"/>
    <property type="match status" value="1"/>
</dbReference>
<dbReference type="PROSITE" id="PS51760">
    <property type="entry name" value="GH10_2"/>
    <property type="match status" value="1"/>
</dbReference>
<dbReference type="EMBL" id="SGPJ01000012">
    <property type="protein sequence ID" value="THH02021.1"/>
    <property type="molecule type" value="Genomic_DNA"/>
</dbReference>
<evidence type="ECO:0000256" key="4">
    <source>
        <dbReference type="ARBA" id="ARBA00022729"/>
    </source>
</evidence>
<evidence type="ECO:0000256" key="9">
    <source>
        <dbReference type="PROSITE-ProRule" id="PRU10061"/>
    </source>
</evidence>
<dbReference type="InterPro" id="IPR044846">
    <property type="entry name" value="GH10"/>
</dbReference>
<evidence type="ECO:0000256" key="1">
    <source>
        <dbReference type="ARBA" id="ARBA00000681"/>
    </source>
</evidence>
<feature type="domain" description="GH10" evidence="12">
    <location>
        <begin position="41"/>
        <end position="330"/>
    </location>
</feature>
<feature type="chain" id="PRO_5020676450" description="Beta-xylanase" evidence="11">
    <location>
        <begin position="20"/>
        <end position="337"/>
    </location>
</feature>
<dbReference type="GO" id="GO:0031176">
    <property type="term" value="F:endo-1,4-beta-xylanase activity"/>
    <property type="evidence" value="ECO:0007669"/>
    <property type="project" value="UniProtKB-EC"/>
</dbReference>
<comment type="catalytic activity">
    <reaction evidence="1 10">
        <text>Endohydrolysis of (1-&gt;4)-beta-D-xylosidic linkages in xylans.</text>
        <dbReference type="EC" id="3.2.1.8"/>
    </reaction>
</comment>
<evidence type="ECO:0000313" key="13">
    <source>
        <dbReference type="EMBL" id="THH02021.1"/>
    </source>
</evidence>
<dbReference type="PANTHER" id="PTHR31490">
    <property type="entry name" value="GLYCOSYL HYDROLASE"/>
    <property type="match status" value="1"/>
</dbReference>
<feature type="active site" description="Nucleophile" evidence="9">
    <location>
        <position position="260"/>
    </location>
</feature>
<evidence type="ECO:0000256" key="11">
    <source>
        <dbReference type="SAM" id="SignalP"/>
    </source>
</evidence>
<evidence type="ECO:0000256" key="6">
    <source>
        <dbReference type="ARBA" id="ARBA00023277"/>
    </source>
</evidence>
<protein>
    <recommendedName>
        <fullName evidence="10">Beta-xylanase</fullName>
        <ecNumber evidence="10">3.2.1.8</ecNumber>
    </recommendedName>
</protein>
<evidence type="ECO:0000313" key="14">
    <source>
        <dbReference type="Proteomes" id="UP000309038"/>
    </source>
</evidence>
<keyword evidence="6 10" id="KW-0119">Carbohydrate metabolism</keyword>
<feature type="signal peptide" evidence="11">
    <location>
        <begin position="1"/>
        <end position="19"/>
    </location>
</feature>
<evidence type="ECO:0000256" key="5">
    <source>
        <dbReference type="ARBA" id="ARBA00022801"/>
    </source>
</evidence>